<dbReference type="RefSeq" id="WP_153419312.1">
    <property type="nucleotide sequence ID" value="NZ_WFLM01000002.1"/>
</dbReference>
<keyword evidence="7" id="KW-1185">Reference proteome</keyword>
<organism evidence="6 7">
    <name type="scientific">Silvanigrella paludirubra</name>
    <dbReference type="NCBI Taxonomy" id="2499159"/>
    <lineage>
        <taxon>Bacteria</taxon>
        <taxon>Pseudomonadati</taxon>
        <taxon>Bdellovibrionota</taxon>
        <taxon>Oligoflexia</taxon>
        <taxon>Silvanigrellales</taxon>
        <taxon>Silvanigrellaceae</taxon>
        <taxon>Silvanigrella</taxon>
    </lineage>
</organism>
<dbReference type="PANTHER" id="PTHR43780">
    <property type="entry name" value="1-AMINOCYCLOPROPANE-1-CARBOXYLATE DEAMINASE-RELATED"/>
    <property type="match status" value="1"/>
</dbReference>
<proteinExistence type="inferred from homology"/>
<evidence type="ECO:0000256" key="1">
    <source>
        <dbReference type="ARBA" id="ARBA00001933"/>
    </source>
</evidence>
<evidence type="ECO:0000256" key="5">
    <source>
        <dbReference type="PIRSR" id="PIRSR006278-2"/>
    </source>
</evidence>
<keyword evidence="3 5" id="KW-0663">Pyridoxal phosphate</keyword>
<evidence type="ECO:0000256" key="2">
    <source>
        <dbReference type="ARBA" id="ARBA00008639"/>
    </source>
</evidence>
<accession>A0A6N6VVB8</accession>
<dbReference type="PANTHER" id="PTHR43780:SF2">
    <property type="entry name" value="1-AMINOCYCLOPROPANE-1-CARBOXYLATE DEAMINASE-RELATED"/>
    <property type="match status" value="1"/>
</dbReference>
<name>A0A6N6VVB8_9BACT</name>
<dbReference type="OrthoDB" id="9801249at2"/>
<dbReference type="Proteomes" id="UP000437748">
    <property type="component" value="Unassembled WGS sequence"/>
</dbReference>
<evidence type="ECO:0000313" key="7">
    <source>
        <dbReference type="Proteomes" id="UP000437748"/>
    </source>
</evidence>
<comment type="cofactor">
    <cofactor evidence="1">
        <name>pyridoxal 5'-phosphate</name>
        <dbReference type="ChEBI" id="CHEBI:597326"/>
    </cofactor>
</comment>
<dbReference type="Gene3D" id="3.40.50.1100">
    <property type="match status" value="2"/>
</dbReference>
<dbReference type="GO" id="GO:0019148">
    <property type="term" value="F:D-cysteine desulfhydrase activity"/>
    <property type="evidence" value="ECO:0007669"/>
    <property type="project" value="TreeGrafter"/>
</dbReference>
<protein>
    <submittedName>
        <fullName evidence="6">Pyridoxal-phosphate dependent enzyme</fullName>
    </submittedName>
</protein>
<evidence type="ECO:0000256" key="3">
    <source>
        <dbReference type="ARBA" id="ARBA00022898"/>
    </source>
</evidence>
<comment type="similarity">
    <text evidence="2">Belongs to the ACC deaminase/D-cysteine desulfhydrase family.</text>
</comment>
<dbReference type="PIRSF" id="PIRSF006278">
    <property type="entry name" value="ACCD_DCysDesulf"/>
    <property type="match status" value="1"/>
</dbReference>
<feature type="modified residue" description="N6-(pyridoxal phosphate)lysine" evidence="5">
    <location>
        <position position="59"/>
    </location>
</feature>
<dbReference type="EMBL" id="WFLM01000002">
    <property type="protein sequence ID" value="KAB8039804.1"/>
    <property type="molecule type" value="Genomic_DNA"/>
</dbReference>
<dbReference type="AlphaFoldDB" id="A0A6N6VVB8"/>
<evidence type="ECO:0000256" key="4">
    <source>
        <dbReference type="PIRSR" id="PIRSR006278-1"/>
    </source>
</evidence>
<comment type="caution">
    <text evidence="6">The sequence shown here is derived from an EMBL/GenBank/DDBJ whole genome shotgun (WGS) entry which is preliminary data.</text>
</comment>
<sequence length="347" mass="39561">MKSQLQLNKLNSFKEKVYSFSFANYPSTSRIHKLQNFSSLNSIYVKRDDELGFGASGSKLRKYLSLIPFLIQNKYHEVIVIGGAYSNNILTASQLLIENNIQPILFLPEIKNENRRGNFLLTSLLIDKNNIHFLNQSDFSSLNLIIENYCQHKKEKGINVGIIQEGANMKEALPGALSLCFDIIKNERDNNIEFNHIFVDSGTGLMAISLILGFSYLNKNTKIHVLQVAGHKDEFNNSIQFYLDYFQKQFQIQINTLSDYELYFPSSAKSFGSTNASIFKSIIDICRNNGIITDPIYSAKLFHEGKKIIEKNDLQGNILFIHSGGGLSLFGFQNELFKYYNKYCDSN</sequence>
<gene>
    <name evidence="6" type="ORF">GCL60_05950</name>
</gene>
<dbReference type="SUPFAM" id="SSF53686">
    <property type="entry name" value="Tryptophan synthase beta subunit-like PLP-dependent enzymes"/>
    <property type="match status" value="1"/>
</dbReference>
<reference evidence="6 7" key="1">
    <citation type="submission" date="2019-10" db="EMBL/GenBank/DDBJ databases">
        <title>New species of Slilvanegrellaceae.</title>
        <authorList>
            <person name="Pitt A."/>
            <person name="Hahn M.W."/>
        </authorList>
    </citation>
    <scope>NUCLEOTIDE SEQUENCE [LARGE SCALE GENOMIC DNA]</scope>
    <source>
        <strain evidence="6 7">SP-Ram-0.45-NSY-1</strain>
    </source>
</reference>
<evidence type="ECO:0000313" key="6">
    <source>
        <dbReference type="EMBL" id="KAB8039804.1"/>
    </source>
</evidence>
<feature type="active site" description="Nucleophile" evidence="4">
    <location>
        <position position="86"/>
    </location>
</feature>
<dbReference type="InterPro" id="IPR036052">
    <property type="entry name" value="TrpB-like_PALP_sf"/>
</dbReference>
<dbReference type="InterPro" id="IPR027278">
    <property type="entry name" value="ACCD_DCysDesulf"/>
</dbReference>